<feature type="compositionally biased region" description="Low complexity" evidence="1">
    <location>
        <begin position="1130"/>
        <end position="1141"/>
    </location>
</feature>
<feature type="region of interest" description="Disordered" evidence="1">
    <location>
        <begin position="1120"/>
        <end position="1418"/>
    </location>
</feature>
<reference evidence="3" key="1">
    <citation type="submission" date="2021-01" db="EMBL/GenBank/DDBJ databases">
        <authorList>
            <person name="Kaushik A."/>
        </authorList>
    </citation>
    <scope>NUCLEOTIDE SEQUENCE</scope>
    <source>
        <strain evidence="3">AG5</strain>
    </source>
</reference>
<feature type="compositionally biased region" description="Polar residues" evidence="1">
    <location>
        <begin position="560"/>
        <end position="576"/>
    </location>
</feature>
<feature type="region of interest" description="Disordered" evidence="1">
    <location>
        <begin position="2420"/>
        <end position="2675"/>
    </location>
</feature>
<feature type="compositionally biased region" description="Basic and acidic residues" evidence="1">
    <location>
        <begin position="1331"/>
        <end position="1344"/>
    </location>
</feature>
<protein>
    <recommendedName>
        <fullName evidence="2">Protein argonaute N-terminal domain-containing protein</fullName>
    </recommendedName>
</protein>
<feature type="compositionally biased region" description="Basic and acidic residues" evidence="1">
    <location>
        <begin position="925"/>
        <end position="934"/>
    </location>
</feature>
<feature type="region of interest" description="Disordered" evidence="1">
    <location>
        <begin position="1896"/>
        <end position="1927"/>
    </location>
</feature>
<feature type="compositionally biased region" description="Basic and acidic residues" evidence="1">
    <location>
        <begin position="123"/>
        <end position="132"/>
    </location>
</feature>
<feature type="compositionally biased region" description="Pro residues" evidence="1">
    <location>
        <begin position="2441"/>
        <end position="2451"/>
    </location>
</feature>
<feature type="compositionally biased region" description="Low complexity" evidence="1">
    <location>
        <begin position="56"/>
        <end position="72"/>
    </location>
</feature>
<organism evidence="3 4">
    <name type="scientific">Rhizoctonia solani</name>
    <dbReference type="NCBI Taxonomy" id="456999"/>
    <lineage>
        <taxon>Eukaryota</taxon>
        <taxon>Fungi</taxon>
        <taxon>Dikarya</taxon>
        <taxon>Basidiomycota</taxon>
        <taxon>Agaricomycotina</taxon>
        <taxon>Agaricomycetes</taxon>
        <taxon>Cantharellales</taxon>
        <taxon>Ceratobasidiaceae</taxon>
        <taxon>Rhizoctonia</taxon>
    </lineage>
</organism>
<feature type="domain" description="Protein argonaute N-terminal" evidence="2">
    <location>
        <begin position="2724"/>
        <end position="2810"/>
    </location>
</feature>
<feature type="compositionally biased region" description="Basic residues" evidence="1">
    <location>
        <begin position="1385"/>
        <end position="1395"/>
    </location>
</feature>
<dbReference type="Proteomes" id="UP000663827">
    <property type="component" value="Unassembled WGS sequence"/>
</dbReference>
<feature type="compositionally biased region" description="Polar residues" evidence="1">
    <location>
        <begin position="325"/>
        <end position="359"/>
    </location>
</feature>
<feature type="compositionally biased region" description="Polar residues" evidence="1">
    <location>
        <begin position="391"/>
        <end position="405"/>
    </location>
</feature>
<feature type="compositionally biased region" description="Low complexity" evidence="1">
    <location>
        <begin position="1151"/>
        <end position="1162"/>
    </location>
</feature>
<feature type="compositionally biased region" description="Basic and acidic residues" evidence="1">
    <location>
        <begin position="1290"/>
        <end position="1301"/>
    </location>
</feature>
<feature type="compositionally biased region" description="Low complexity" evidence="1">
    <location>
        <begin position="1019"/>
        <end position="1048"/>
    </location>
</feature>
<feature type="compositionally biased region" description="Pro residues" evidence="1">
    <location>
        <begin position="1214"/>
        <end position="1223"/>
    </location>
</feature>
<feature type="region of interest" description="Disordered" evidence="1">
    <location>
        <begin position="1013"/>
        <end position="1062"/>
    </location>
</feature>
<feature type="compositionally biased region" description="Basic and acidic residues" evidence="1">
    <location>
        <begin position="2587"/>
        <end position="2598"/>
    </location>
</feature>
<feature type="compositionally biased region" description="Polar residues" evidence="1">
    <location>
        <begin position="438"/>
        <end position="455"/>
    </location>
</feature>
<feature type="compositionally biased region" description="Polar residues" evidence="1">
    <location>
        <begin position="537"/>
        <end position="549"/>
    </location>
</feature>
<feature type="compositionally biased region" description="Low complexity" evidence="1">
    <location>
        <begin position="2113"/>
        <end position="2128"/>
    </location>
</feature>
<feature type="compositionally biased region" description="Polar residues" evidence="1">
    <location>
        <begin position="463"/>
        <end position="492"/>
    </location>
</feature>
<feature type="compositionally biased region" description="Polar residues" evidence="1">
    <location>
        <begin position="2456"/>
        <end position="2467"/>
    </location>
</feature>
<feature type="region of interest" description="Disordered" evidence="1">
    <location>
        <begin position="2113"/>
        <end position="2245"/>
    </location>
</feature>
<feature type="compositionally biased region" description="Polar residues" evidence="1">
    <location>
        <begin position="654"/>
        <end position="670"/>
    </location>
</feature>
<name>A0A8H3E783_9AGAM</name>
<feature type="compositionally biased region" description="Low complexity" evidence="1">
    <location>
        <begin position="227"/>
        <end position="241"/>
    </location>
</feature>
<feature type="compositionally biased region" description="Basic residues" evidence="1">
    <location>
        <begin position="1230"/>
        <end position="1242"/>
    </location>
</feature>
<feature type="region of interest" description="Disordered" evidence="1">
    <location>
        <begin position="1602"/>
        <end position="1626"/>
    </location>
</feature>
<comment type="caution">
    <text evidence="3">The sequence shown here is derived from an EMBL/GenBank/DDBJ whole genome shotgun (WGS) entry which is preliminary data.</text>
</comment>
<proteinExistence type="predicted"/>
<feature type="compositionally biased region" description="Basic residues" evidence="1">
    <location>
        <begin position="1838"/>
        <end position="1848"/>
    </location>
</feature>
<evidence type="ECO:0000256" key="1">
    <source>
        <dbReference type="SAM" id="MobiDB-lite"/>
    </source>
</evidence>
<feature type="region of interest" description="Disordered" evidence="1">
    <location>
        <begin position="923"/>
        <end position="961"/>
    </location>
</feature>
<feature type="compositionally biased region" description="Gly residues" evidence="1">
    <location>
        <begin position="675"/>
        <end position="700"/>
    </location>
</feature>
<feature type="region of interest" description="Disordered" evidence="1">
    <location>
        <begin position="1948"/>
        <end position="1967"/>
    </location>
</feature>
<dbReference type="InterPro" id="IPR032474">
    <property type="entry name" value="Argonaute_N"/>
</dbReference>
<accession>A0A8H3E783</accession>
<feature type="compositionally biased region" description="Low complexity" evidence="1">
    <location>
        <begin position="1097"/>
        <end position="1107"/>
    </location>
</feature>
<feature type="compositionally biased region" description="Polar residues" evidence="1">
    <location>
        <begin position="2211"/>
        <end position="2226"/>
    </location>
</feature>
<dbReference type="Pfam" id="PF16486">
    <property type="entry name" value="ArgoN"/>
    <property type="match status" value="1"/>
</dbReference>
<evidence type="ECO:0000313" key="3">
    <source>
        <dbReference type="EMBL" id="CAE7198935.1"/>
    </source>
</evidence>
<gene>
    <name evidence="3" type="ORF">RDB_LOCUS136629</name>
</gene>
<feature type="compositionally biased region" description="Basic residues" evidence="1">
    <location>
        <begin position="1897"/>
        <end position="1906"/>
    </location>
</feature>
<feature type="compositionally biased region" description="Low complexity" evidence="1">
    <location>
        <begin position="9"/>
        <end position="40"/>
    </location>
</feature>
<feature type="region of interest" description="Disordered" evidence="1">
    <location>
        <begin position="1"/>
        <end position="757"/>
    </location>
</feature>
<evidence type="ECO:0000313" key="4">
    <source>
        <dbReference type="Proteomes" id="UP000663827"/>
    </source>
</evidence>
<feature type="compositionally biased region" description="Low complexity" evidence="1">
    <location>
        <begin position="2146"/>
        <end position="2162"/>
    </location>
</feature>
<feature type="compositionally biased region" description="Low complexity" evidence="1">
    <location>
        <begin position="406"/>
        <end position="417"/>
    </location>
</feature>
<feature type="region of interest" description="Disordered" evidence="1">
    <location>
        <begin position="1086"/>
        <end position="1107"/>
    </location>
</feature>
<feature type="compositionally biased region" description="Polar residues" evidence="1">
    <location>
        <begin position="106"/>
        <end position="122"/>
    </location>
</feature>
<feature type="region of interest" description="Disordered" evidence="1">
    <location>
        <begin position="1821"/>
        <end position="1862"/>
    </location>
</feature>
<feature type="region of interest" description="Disordered" evidence="1">
    <location>
        <begin position="835"/>
        <end position="891"/>
    </location>
</feature>
<evidence type="ECO:0000259" key="2">
    <source>
        <dbReference type="Pfam" id="PF16486"/>
    </source>
</evidence>
<sequence>MGRKKSNNKKAATTPTITPAINEGPSDAPSPATSPVASSFAKEDPKDASDPVQDVTSSTEETTASGATTPAPLSKGQKKKAAAARKAALAKDNGAPQPETTEEVDSPTTPVDSSEANTTMTKSHSDEPEASKSLDNAPASEPEQDLEGDAWGLNEGDPADHNVTKPAADETPAPGAQDSDSADGVQVATEPKSEEAIPKDTVVSTDDKPIESVPVPPAEETSSDAVPNSSSGAPSPDASDPLETKNDPVIPSTEVAVEGNLPNADTTKPNDGPMELPPRPSDDDNTPLSQFGSRTKPIVDTSFAPDGLVNGARKQTPSLAGENLGSVQSGSPSDITGTGAFSTGPSRTNAPYTSPTSGISARGPTAVGFGSAAPQTPTTTTGLGFGFGSPQKPTRTASGMSGTSWSPSAPSKPAPKSGWGSWLNKARETFEQAVSDEPSPTTASGSVPRTQSTRAPSVERPVQSPSVGPSNSNLDATPASPSRPTKGMTTFQMKMASLGQKAATGPNKEEKPAPTPETPKPSSSVIPPSDLGASPISPLQPTQSYTQSHPSPLPLPPSISDLTEPTAPQTPDSAMVTSAFPPLPRESTAETGKVGKLVAQFDYPETPISSKTATTGLRLHTQPAVPDGRRSASPVTKRDSIGSGIERPSLADMRSSSAPTPKTPITSASPKTPGTFGGFGPGLGTNRLGGGRLFGGGGFPGFRQNHAPSPISTPAAEKNEIKLGNQSDLDDLSSVVEGSEPQDLDSQIGESEPQDLDSLVDESGADALASLPINIDIDSPAIPTTFNTTIPDVPPSYANPWDSPRAITNEYIPTTTLEVAPPLPSPTKSEFGHEAAIADDKTIADPADFADVFPEPAPAPKDEPQPESPVASEHAVTPVTEKPAQVPAPEEPVVAPVVEEPAVSPVVEELAVSPAVDEPVVAPVPHDEVPKPELSEPIAVCEPPVVEPPPEISSEEVPEPPVEPVVEAAIEPAVESTVEPAVKPAVEAIVEAIVEPTVEPVVEPIVGPTIEPTVESTIEVAVEPSGEPSSEPSSKPSSEPSSEPAVEPIIEATVEPAAEATGEPTTVELIAIPIVESVVEAVEAVTESTLEPTPEVTPEAIPESAPEPAAETVVEPAVEVPAEPTPEPVVTPLVEPVSEPVAESATVASTLEPSTEASSLPLPLSPIEPPVVESAPVVPPTAPIELVEAPTEKPAPPKLTLEVPQADESSKPKSPLPPTPATPATPATSTKKKRNNKGKKGRAATSEPAPVIPETISEPAPESEPVSRSEPISISEPAPRSARKRASAKAKVEPIRDEARAESVTPTPIEPPKASFEPAPRSARKRASAKAKVEHIRDEARAESVEPILESTPVAEVLPAPEAPKEPEPAPEVVEEQPKEDPVKSKKSKPKKNRKSSTAPTRVTSPIDDVPSTPVEKAEQPVAEVIEVAEPVVEVVEPVAVEPAVVEPVPVQPVVTEPVVTEPVVVEPAVEVAEPVVEDVKPSIEVAEPVVAEPVVETAVVEPMATEPVVAELVVEVAEPVVEEVEPSIEVAEPAVAEPVVIESAVVELVMAEPTMVEPAVVEPISAEPILVEPTPAESAMVEPIIVEVPVEVVAMPPVAEDTTKSEGNRTAVPDEGFETPKVAPQELPELVSEPVEVAPQTPEIEVFAEAVVPPIEAESSPEPIPVSPPTEVHLEVTPEVILETIPEATPETIPGSTPEVASEIISVPEPQPKLAPEWEPEPVVVPIFEPTADPVVEAVTEPLADVVAEIPVELTHVPVPELVSVPTVEPIAEPTFAPLAEDIVIEAQPVFEPVPEPQVQLPTEAVFELVASPIVEAPKEQTPALEAKEADSSPSKSSKKNRKKKGVAKATEEPASSSADGLVVEAVKPEVPIVIASVVEDKTSEEISVILGPVTPKKKKGKKSKASSVVPTPVEEKAPPLPLPVEAPAALVDTPQIEEMEEGLVTVAPSADPVEPPVETEATPKIEVIELPDDQDTEAASTISVVQMYPDVATTNQPTLPAFEDEVPVELVSEVLPEPEPMPVLVDLPQSPVTSALSVSSPRLDVSSPRPEATFLATREASPPPRSVTPNTDKHDEIRKIPQIFINPAFSPARPVLEHAVSAEVTVPLSASPISDSLSQSSQDIGSFGREASLVPRESQSLRPTGSASSITSIDTDSPSTVDKTKMRPSMPALISIPVPSPVATSSPYHDSVIHHPSVRSESERKHSAKTSGAPTPSIATNDLPTNDVAPKPDTTAKPSSSRILDGFSPLRWFGFGGLPTPSAENKPVEVNPMEVTPVEVKLVEARPVEVRPVEVEPVVVNPIDVNPAEITPVEKKPFETKDAEIKAAETKPVEVKPVEITPVEAHSVAAPSPNPKIVDDQEKQARVTLVPIRKAASPPSPESPVVEKTVWSRWPYQSAMVTSIPPVKPRVPLARDAIPAPTRADGQATSRLGRVPPVSTMPPIIPIAPIPAVSPSTPARTNASYSRRPHRTNGVASPAQDAPTNEEKRERPVKRSSPRVTSPVLNPPAPFQSPRSSDDSLPAYTSQAPSVDHDPKPVPRGILKRITPPATPPEVETPTTANPARTIPQAPKLEFTGSHNAPAYDWDHAPSVRKDVSNSTSATRPLEVQPTPSAAPLSRSRTTGDPNHRSRSKHSSKELGLSPSKINYPRASSPLRETRSAPKTTVTPPKPNLVPILNEKVIRPKVSKPAKISTTRTTGDVYTQPLTSPILLTSENYGARLHENSVYQYDGISPSESLSPTTRRAIFDALQKQVAPQVFPVLARPSFDGKKMLYAQRRLKVSSKQEFSVELPEQGQESQVYTVQLKRLAVITPQ</sequence>
<feature type="compositionally biased region" description="Low complexity" evidence="1">
    <location>
        <begin position="370"/>
        <end position="382"/>
    </location>
</feature>
<dbReference type="EMBL" id="CAJNJQ010003451">
    <property type="protein sequence ID" value="CAE7198935.1"/>
    <property type="molecule type" value="Genomic_DNA"/>
</dbReference>